<dbReference type="Proteomes" id="UP000008141">
    <property type="component" value="Unassembled WGS sequence"/>
</dbReference>
<evidence type="ECO:0000256" key="5">
    <source>
        <dbReference type="ARBA" id="ARBA00022741"/>
    </source>
</evidence>
<organism evidence="14">
    <name type="scientific">Chlorella variabilis</name>
    <name type="common">Green alga</name>
    <dbReference type="NCBI Taxonomy" id="554065"/>
    <lineage>
        <taxon>Eukaryota</taxon>
        <taxon>Viridiplantae</taxon>
        <taxon>Chlorophyta</taxon>
        <taxon>core chlorophytes</taxon>
        <taxon>Trebouxiophyceae</taxon>
        <taxon>Chlorellales</taxon>
        <taxon>Chlorellaceae</taxon>
        <taxon>Chlorella clade</taxon>
        <taxon>Chlorella</taxon>
    </lineage>
</organism>
<keyword evidence="8 10" id="KW-1133">Transmembrane helix</keyword>
<sequence length="707" mass="73489">MATPPETRLSYGSLFRYSTPKERRVIALGCLASAVTGAMTPVFALMFGYLLNAFWAADLMAEINKFALIILGVAGAAFISGTLQYACLMWAGTQQANRVRHLYLTSLLSQDMAFFETATTKADLLHGLREEAVTYQEAVSDKLGSFLQGVACFVGAMVVSFTRGWDLSLVVLAAIPALVVVGAICGIFTACLQAKASRAYSRAGGIAGEAVANYRTLAAYGQEEATVKSYAAALAPPTKLGEWQGLLGGFTLGATHLTFFAAYALALWYGSRRVADGEMDGGKVWTIILSCVLGGFSLGGAMPHLAVFQQGCVAAASLFAVIERTSAQASPAGTAPITITLTSSQAGAGQGKAAPKSSRIVYTAADGQLVPAGASCRGDLELSCVSFAYPARLERPVFQGLSLVFPAGKTSALVGESGSGKSTVIQLLLRLYDPGAGAVLLDGRDVRTLPLDWLRSQFGLVSQTPTLFASSIFDNIALDSGASMEQVVAAAMAANAHGFISKLPNGYDTVVGEKGSNLSGGQRQRIAIARAILRNPAVLLLDEATSALDSGCEKAVQAALEGLMVSRTGVTVAHRLSTVAAADAIHVLRSGVAVESGTHRELLERGGHYSSLAARQAMRLEEEEEEEAGGQAGAPGDALVKVAAGTGRGKGAVRQLRDSVLRRGSVRLSIIPQAIARPAAACCARLAAPSLPQACCPLVALQAAYIA</sequence>
<feature type="transmembrane region" description="Helical" evidence="10">
    <location>
        <begin position="143"/>
        <end position="161"/>
    </location>
</feature>
<dbReference type="SMART" id="SM00382">
    <property type="entry name" value="AAA"/>
    <property type="match status" value="1"/>
</dbReference>
<feature type="transmembrane region" description="Helical" evidence="10">
    <location>
        <begin position="167"/>
        <end position="192"/>
    </location>
</feature>
<dbReference type="GeneID" id="17356911"/>
<dbReference type="SUPFAM" id="SSF52540">
    <property type="entry name" value="P-loop containing nucleoside triphosphate hydrolases"/>
    <property type="match status" value="1"/>
</dbReference>
<dbReference type="GO" id="GO:0012505">
    <property type="term" value="C:endomembrane system"/>
    <property type="evidence" value="ECO:0007669"/>
    <property type="project" value="UniProtKB-SubCell"/>
</dbReference>
<dbReference type="KEGG" id="cvr:CHLNCDRAFT_51094"/>
<accession>E1Z9L3</accession>
<evidence type="ECO:0000313" key="13">
    <source>
        <dbReference type="EMBL" id="EFN57797.1"/>
    </source>
</evidence>
<dbReference type="CDD" id="cd18577">
    <property type="entry name" value="ABC_6TM_Pgp_ABCB1_D1_like"/>
    <property type="match status" value="1"/>
</dbReference>
<evidence type="ECO:0000256" key="3">
    <source>
        <dbReference type="ARBA" id="ARBA00022448"/>
    </source>
</evidence>
<dbReference type="FunFam" id="3.40.50.300:FF:000140">
    <property type="entry name" value="Lipid A export ATP-binding/permease protein MsbA"/>
    <property type="match status" value="1"/>
</dbReference>
<reference evidence="13 14" key="1">
    <citation type="journal article" date="2010" name="Plant Cell">
        <title>The Chlorella variabilis NC64A genome reveals adaptation to photosymbiosis, coevolution with viruses, and cryptic sex.</title>
        <authorList>
            <person name="Blanc G."/>
            <person name="Duncan G."/>
            <person name="Agarkova I."/>
            <person name="Borodovsky M."/>
            <person name="Gurnon J."/>
            <person name="Kuo A."/>
            <person name="Lindquist E."/>
            <person name="Lucas S."/>
            <person name="Pangilinan J."/>
            <person name="Polle J."/>
            <person name="Salamov A."/>
            <person name="Terry A."/>
            <person name="Yamada T."/>
            <person name="Dunigan D.D."/>
            <person name="Grigoriev I.V."/>
            <person name="Claverie J.M."/>
            <person name="Van Etten J.L."/>
        </authorList>
    </citation>
    <scope>NUCLEOTIDE SEQUENCE [LARGE SCALE GENOMIC DNA]</scope>
    <source>
        <strain evidence="13 14">NC64A</strain>
    </source>
</reference>
<comment type="similarity">
    <text evidence="2">Belongs to the ABC transporter superfamily. ABCB family. MHC peptide exporter (TC 3.A.1.209) subfamily.</text>
</comment>
<dbReference type="InterPro" id="IPR027417">
    <property type="entry name" value="P-loop_NTPase"/>
</dbReference>
<name>E1Z9L3_CHLVA</name>
<dbReference type="Pfam" id="PF00005">
    <property type="entry name" value="ABC_tran"/>
    <property type="match status" value="1"/>
</dbReference>
<evidence type="ECO:0000256" key="9">
    <source>
        <dbReference type="ARBA" id="ARBA00023136"/>
    </source>
</evidence>
<evidence type="ECO:0000256" key="1">
    <source>
        <dbReference type="ARBA" id="ARBA00004127"/>
    </source>
</evidence>
<evidence type="ECO:0000256" key="2">
    <source>
        <dbReference type="ARBA" id="ARBA00006493"/>
    </source>
</evidence>
<dbReference type="PROSITE" id="PS00211">
    <property type="entry name" value="ABC_TRANSPORTER_1"/>
    <property type="match status" value="1"/>
</dbReference>
<evidence type="ECO:0000256" key="6">
    <source>
        <dbReference type="ARBA" id="ARBA00022840"/>
    </source>
</evidence>
<proteinExistence type="inferred from homology"/>
<dbReference type="PANTHER" id="PTHR24222">
    <property type="entry name" value="ABC TRANSPORTER B FAMILY"/>
    <property type="match status" value="1"/>
</dbReference>
<gene>
    <name evidence="13" type="ORF">CHLNCDRAFT_51094</name>
</gene>
<dbReference type="GO" id="GO:0005524">
    <property type="term" value="F:ATP binding"/>
    <property type="evidence" value="ECO:0007669"/>
    <property type="project" value="UniProtKB-KW"/>
</dbReference>
<keyword evidence="9 10" id="KW-0472">Membrane</keyword>
<dbReference type="PROSITE" id="PS50893">
    <property type="entry name" value="ABC_TRANSPORTER_2"/>
    <property type="match status" value="1"/>
</dbReference>
<protein>
    <submittedName>
        <fullName evidence="13">Uncharacterized protein</fullName>
    </submittedName>
</protein>
<evidence type="ECO:0000256" key="7">
    <source>
        <dbReference type="ARBA" id="ARBA00022967"/>
    </source>
</evidence>
<feature type="transmembrane region" description="Helical" evidence="10">
    <location>
        <begin position="25"/>
        <end position="51"/>
    </location>
</feature>
<dbReference type="InterPro" id="IPR036640">
    <property type="entry name" value="ABC1_TM_sf"/>
</dbReference>
<keyword evidence="14" id="KW-1185">Reference proteome</keyword>
<evidence type="ECO:0000313" key="14">
    <source>
        <dbReference type="Proteomes" id="UP000008141"/>
    </source>
</evidence>
<dbReference type="OrthoDB" id="508731at2759"/>
<feature type="domain" description="ABC transporter" evidence="11">
    <location>
        <begin position="380"/>
        <end position="615"/>
    </location>
</feature>
<dbReference type="Pfam" id="PF00664">
    <property type="entry name" value="ABC_membrane"/>
    <property type="match status" value="1"/>
</dbReference>
<dbReference type="InterPro" id="IPR039421">
    <property type="entry name" value="Type_1_exporter"/>
</dbReference>
<dbReference type="PROSITE" id="PS50929">
    <property type="entry name" value="ABC_TM1F"/>
    <property type="match status" value="1"/>
</dbReference>
<evidence type="ECO:0000256" key="10">
    <source>
        <dbReference type="SAM" id="Phobius"/>
    </source>
</evidence>
<dbReference type="InterPro" id="IPR003439">
    <property type="entry name" value="ABC_transporter-like_ATP-bd"/>
</dbReference>
<dbReference type="Gene3D" id="1.20.1560.10">
    <property type="entry name" value="ABC transporter type 1, transmembrane domain"/>
    <property type="match status" value="1"/>
</dbReference>
<keyword evidence="4 10" id="KW-0812">Transmembrane</keyword>
<dbReference type="OMA" id="CEDIEIC"/>
<dbReference type="GO" id="GO:0016887">
    <property type="term" value="F:ATP hydrolysis activity"/>
    <property type="evidence" value="ECO:0007669"/>
    <property type="project" value="InterPro"/>
</dbReference>
<dbReference type="Gene3D" id="3.40.50.300">
    <property type="entry name" value="P-loop containing nucleotide triphosphate hydrolases"/>
    <property type="match status" value="1"/>
</dbReference>
<evidence type="ECO:0000256" key="8">
    <source>
        <dbReference type="ARBA" id="ARBA00022989"/>
    </source>
</evidence>
<keyword evidence="6" id="KW-0067">ATP-binding</keyword>
<dbReference type="RefSeq" id="XP_005849899.1">
    <property type="nucleotide sequence ID" value="XM_005849837.1"/>
</dbReference>
<dbReference type="PANTHER" id="PTHR24222:SF76">
    <property type="entry name" value="MYCOBACTIN IMPORT ATP-BINDING_PERMEASE PROTEIN IRTB"/>
    <property type="match status" value="1"/>
</dbReference>
<evidence type="ECO:0000256" key="4">
    <source>
        <dbReference type="ARBA" id="ARBA00022692"/>
    </source>
</evidence>
<evidence type="ECO:0000259" key="12">
    <source>
        <dbReference type="PROSITE" id="PS50929"/>
    </source>
</evidence>
<dbReference type="eggNOG" id="KOG0055">
    <property type="taxonomic scope" value="Eukaryota"/>
</dbReference>
<dbReference type="SUPFAM" id="SSF90123">
    <property type="entry name" value="ABC transporter transmembrane region"/>
    <property type="match status" value="1"/>
</dbReference>
<comment type="subcellular location">
    <subcellularLocation>
        <location evidence="1">Endomembrane system</location>
        <topology evidence="1">Multi-pass membrane protein</topology>
    </subcellularLocation>
</comment>
<feature type="domain" description="ABC transmembrane type-1" evidence="12">
    <location>
        <begin position="27"/>
        <end position="310"/>
    </location>
</feature>
<dbReference type="EMBL" id="GL433839">
    <property type="protein sequence ID" value="EFN57797.1"/>
    <property type="molecule type" value="Genomic_DNA"/>
</dbReference>
<feature type="transmembrane region" description="Helical" evidence="10">
    <location>
        <begin position="246"/>
        <end position="270"/>
    </location>
</feature>
<dbReference type="AlphaFoldDB" id="E1Z9L3"/>
<dbReference type="STRING" id="554065.E1Z9L3"/>
<dbReference type="GO" id="GO:0140359">
    <property type="term" value="F:ABC-type transporter activity"/>
    <property type="evidence" value="ECO:0007669"/>
    <property type="project" value="InterPro"/>
</dbReference>
<keyword evidence="5" id="KW-0547">Nucleotide-binding</keyword>
<dbReference type="InterPro" id="IPR011527">
    <property type="entry name" value="ABC1_TM_dom"/>
</dbReference>
<keyword evidence="3" id="KW-0813">Transport</keyword>
<evidence type="ECO:0000259" key="11">
    <source>
        <dbReference type="PROSITE" id="PS50893"/>
    </source>
</evidence>
<dbReference type="InterPro" id="IPR003593">
    <property type="entry name" value="AAA+_ATPase"/>
</dbReference>
<feature type="transmembrane region" description="Helical" evidence="10">
    <location>
        <begin position="282"/>
        <end position="301"/>
    </location>
</feature>
<dbReference type="GO" id="GO:0005886">
    <property type="term" value="C:plasma membrane"/>
    <property type="evidence" value="ECO:0007669"/>
    <property type="project" value="TreeGrafter"/>
</dbReference>
<dbReference type="InterPro" id="IPR017871">
    <property type="entry name" value="ABC_transporter-like_CS"/>
</dbReference>
<feature type="transmembrane region" description="Helical" evidence="10">
    <location>
        <begin position="66"/>
        <end position="91"/>
    </location>
</feature>
<dbReference type="InParanoid" id="E1Z9L3"/>
<keyword evidence="7" id="KW-1278">Translocase</keyword>